<evidence type="ECO:0000313" key="3">
    <source>
        <dbReference type="EMBL" id="PLW85221.1"/>
    </source>
</evidence>
<dbReference type="RefSeq" id="WP_084198061.1">
    <property type="nucleotide sequence ID" value="NZ_BMYL01000010.1"/>
</dbReference>
<evidence type="ECO:0000259" key="2">
    <source>
        <dbReference type="PROSITE" id="PS51352"/>
    </source>
</evidence>
<dbReference type="InterPro" id="IPR013766">
    <property type="entry name" value="Thioredoxin_domain"/>
</dbReference>
<dbReference type="InterPro" id="IPR036249">
    <property type="entry name" value="Thioredoxin-like_sf"/>
</dbReference>
<gene>
    <name evidence="3" type="ORF">C0029_11285</name>
</gene>
<comment type="caution">
    <text evidence="3">The sequence shown here is derived from an EMBL/GenBank/DDBJ whole genome shotgun (WGS) entry which is preliminary data.</text>
</comment>
<sequence>MSEAQDDIQLRNNRLVLLTIIGIPVTMILTGTWLWYFVINGKLDLVDALGTANMGTLVQPPRQLDDYPLLAQNGEAGPYADLPLKWTLLVVNNDPVCDATCENSLYMTRQIHIAMGKELNRIDRMYISEVPVAETQLGVAQLSDERPAPASFAEYLEAEQKGLTPLVLGDRAFDQLFPELAADQTTWYLVDPAGWVMMSYTGDISYKDVISDLKFLLKNSNG</sequence>
<feature type="transmembrane region" description="Helical" evidence="1">
    <location>
        <begin position="15"/>
        <end position="36"/>
    </location>
</feature>
<dbReference type="Proteomes" id="UP000235162">
    <property type="component" value="Unassembled WGS sequence"/>
</dbReference>
<feature type="domain" description="Thioredoxin" evidence="2">
    <location>
        <begin position="58"/>
        <end position="218"/>
    </location>
</feature>
<dbReference type="AlphaFoldDB" id="A0AAP8MCG9"/>
<organism evidence="3 4">
    <name type="scientific">Halioglobus japonicus</name>
    <dbReference type="NCBI Taxonomy" id="930805"/>
    <lineage>
        <taxon>Bacteria</taxon>
        <taxon>Pseudomonadati</taxon>
        <taxon>Pseudomonadota</taxon>
        <taxon>Gammaproteobacteria</taxon>
        <taxon>Cellvibrionales</taxon>
        <taxon>Halieaceae</taxon>
        <taxon>Halioglobus</taxon>
    </lineage>
</organism>
<accession>A0AAP8MCG9</accession>
<dbReference type="PROSITE" id="PS51352">
    <property type="entry name" value="THIOREDOXIN_2"/>
    <property type="match status" value="1"/>
</dbReference>
<keyword evidence="1" id="KW-1133">Transmembrane helix</keyword>
<evidence type="ECO:0000256" key="1">
    <source>
        <dbReference type="SAM" id="Phobius"/>
    </source>
</evidence>
<keyword evidence="1" id="KW-0472">Membrane</keyword>
<keyword evidence="1" id="KW-0812">Transmembrane</keyword>
<keyword evidence="4" id="KW-1185">Reference proteome</keyword>
<proteinExistence type="predicted"/>
<evidence type="ECO:0000313" key="4">
    <source>
        <dbReference type="Proteomes" id="UP000235162"/>
    </source>
</evidence>
<dbReference type="EMBL" id="PKUR01000003">
    <property type="protein sequence ID" value="PLW85221.1"/>
    <property type="molecule type" value="Genomic_DNA"/>
</dbReference>
<dbReference type="KEGG" id="hja:BST95_02710"/>
<protein>
    <recommendedName>
        <fullName evidence="2">Thioredoxin domain-containing protein</fullName>
    </recommendedName>
</protein>
<dbReference type="SUPFAM" id="SSF52833">
    <property type="entry name" value="Thioredoxin-like"/>
    <property type="match status" value="1"/>
</dbReference>
<reference evidence="3 4" key="1">
    <citation type="submission" date="2018-01" db="EMBL/GenBank/DDBJ databases">
        <title>The draft genome sequence of Halioglobus japonicus S1-36.</title>
        <authorList>
            <person name="Du Z.-J."/>
            <person name="Shi M.-J."/>
        </authorList>
    </citation>
    <scope>NUCLEOTIDE SEQUENCE [LARGE SCALE GENOMIC DNA]</scope>
    <source>
        <strain evidence="3 4">S1-36</strain>
    </source>
</reference>
<name>A0AAP8MCG9_9GAMM</name>